<evidence type="ECO:0000313" key="1">
    <source>
        <dbReference type="EMBL" id="KAA6388701.1"/>
    </source>
</evidence>
<accession>A0A5J4W185</accession>
<comment type="caution">
    <text evidence="1">The sequence shown here is derived from an EMBL/GenBank/DDBJ whole genome shotgun (WGS) entry which is preliminary data.</text>
</comment>
<sequence length="149" mass="16595">MNAGHLKLSDSTFLGEAYTSTKSAIRAYSTCPSTIDVEGVLFKGQVDGQGTNGGSVYVDMRQFDIQISFKRCIFIGNKADYGSNVFIRYASHSQMINKNSFIGCTTIVENSYESDIMKVSGKIILKCFVTFDFPTSFYRPESINLEEKN</sequence>
<name>A0A5J4W185_9EUKA</name>
<gene>
    <name evidence="1" type="ORF">EZS28_015771</name>
</gene>
<protein>
    <recommendedName>
        <fullName evidence="3">Right handed beta helix domain-containing protein</fullName>
    </recommendedName>
</protein>
<organism evidence="1 2">
    <name type="scientific">Streblomastix strix</name>
    <dbReference type="NCBI Taxonomy" id="222440"/>
    <lineage>
        <taxon>Eukaryota</taxon>
        <taxon>Metamonada</taxon>
        <taxon>Preaxostyla</taxon>
        <taxon>Oxymonadida</taxon>
        <taxon>Streblomastigidae</taxon>
        <taxon>Streblomastix</taxon>
    </lineage>
</organism>
<dbReference type="EMBL" id="SNRW01003877">
    <property type="protein sequence ID" value="KAA6388701.1"/>
    <property type="molecule type" value="Genomic_DNA"/>
</dbReference>
<evidence type="ECO:0000313" key="2">
    <source>
        <dbReference type="Proteomes" id="UP000324800"/>
    </source>
</evidence>
<evidence type="ECO:0008006" key="3">
    <source>
        <dbReference type="Google" id="ProtNLM"/>
    </source>
</evidence>
<proteinExistence type="predicted"/>
<dbReference type="AlphaFoldDB" id="A0A5J4W185"/>
<reference evidence="1 2" key="1">
    <citation type="submission" date="2019-03" db="EMBL/GenBank/DDBJ databases">
        <title>Single cell metagenomics reveals metabolic interactions within the superorganism composed of flagellate Streblomastix strix and complex community of Bacteroidetes bacteria on its surface.</title>
        <authorList>
            <person name="Treitli S.C."/>
            <person name="Kolisko M."/>
            <person name="Husnik F."/>
            <person name="Keeling P."/>
            <person name="Hampl V."/>
        </authorList>
    </citation>
    <scope>NUCLEOTIDE SEQUENCE [LARGE SCALE GENOMIC DNA]</scope>
    <source>
        <strain evidence="1">ST1C</strain>
    </source>
</reference>
<dbReference type="Proteomes" id="UP000324800">
    <property type="component" value="Unassembled WGS sequence"/>
</dbReference>